<gene>
    <name evidence="1" type="ORF">ARALYDRAFT_913601</name>
</gene>
<protein>
    <submittedName>
        <fullName evidence="1">Predicted protein</fullName>
    </submittedName>
</protein>
<name>D7MD50_ARALL</name>
<dbReference type="AlphaFoldDB" id="D7MD50"/>
<sequence length="62" mass="7272">MQPRILVRVAEAVVLVAFPTSVKQWLHQDLLEVNTFRGMLLRETLRSSLMIFTPKRRSESFK</sequence>
<dbReference type="Proteomes" id="UP000008694">
    <property type="component" value="Unassembled WGS sequence"/>
</dbReference>
<dbReference type="Gramene" id="scaffold_701343.1">
    <property type="protein sequence ID" value="scaffold_701343.1"/>
    <property type="gene ID" value="scaffold_701343.1"/>
</dbReference>
<evidence type="ECO:0000313" key="2">
    <source>
        <dbReference type="Proteomes" id="UP000008694"/>
    </source>
</evidence>
<evidence type="ECO:0000313" key="1">
    <source>
        <dbReference type="EMBL" id="EFH43683.1"/>
    </source>
</evidence>
<proteinExistence type="predicted"/>
<accession>D7MD50</accession>
<organism evidence="2">
    <name type="scientific">Arabidopsis lyrata subsp. lyrata</name>
    <name type="common">Lyre-leaved rock-cress</name>
    <dbReference type="NCBI Taxonomy" id="81972"/>
    <lineage>
        <taxon>Eukaryota</taxon>
        <taxon>Viridiplantae</taxon>
        <taxon>Streptophyta</taxon>
        <taxon>Embryophyta</taxon>
        <taxon>Tracheophyta</taxon>
        <taxon>Spermatophyta</taxon>
        <taxon>Magnoliopsida</taxon>
        <taxon>eudicotyledons</taxon>
        <taxon>Gunneridae</taxon>
        <taxon>Pentapetalae</taxon>
        <taxon>rosids</taxon>
        <taxon>malvids</taxon>
        <taxon>Brassicales</taxon>
        <taxon>Brassicaceae</taxon>
        <taxon>Camelineae</taxon>
        <taxon>Arabidopsis</taxon>
    </lineage>
</organism>
<reference evidence="2" key="1">
    <citation type="journal article" date="2011" name="Nat. Genet.">
        <title>The Arabidopsis lyrata genome sequence and the basis of rapid genome size change.</title>
        <authorList>
            <person name="Hu T.T."/>
            <person name="Pattyn P."/>
            <person name="Bakker E.G."/>
            <person name="Cao J."/>
            <person name="Cheng J.-F."/>
            <person name="Clark R.M."/>
            <person name="Fahlgren N."/>
            <person name="Fawcett J.A."/>
            <person name="Grimwood J."/>
            <person name="Gundlach H."/>
            <person name="Haberer G."/>
            <person name="Hollister J.D."/>
            <person name="Ossowski S."/>
            <person name="Ottilar R.P."/>
            <person name="Salamov A.A."/>
            <person name="Schneeberger K."/>
            <person name="Spannagl M."/>
            <person name="Wang X."/>
            <person name="Yang L."/>
            <person name="Nasrallah M.E."/>
            <person name="Bergelson J."/>
            <person name="Carrington J.C."/>
            <person name="Gaut B.S."/>
            <person name="Schmutz J."/>
            <person name="Mayer K.F.X."/>
            <person name="Van de Peer Y."/>
            <person name="Grigoriev I.V."/>
            <person name="Nordborg M."/>
            <person name="Weigel D."/>
            <person name="Guo Y.-L."/>
        </authorList>
    </citation>
    <scope>NUCLEOTIDE SEQUENCE [LARGE SCALE GENOMIC DNA]</scope>
    <source>
        <strain evidence="2">cv. MN47</strain>
    </source>
</reference>
<dbReference type="HOGENOM" id="CLU_2907150_0_0_1"/>
<dbReference type="EMBL" id="GL348719">
    <property type="protein sequence ID" value="EFH43683.1"/>
    <property type="molecule type" value="Genomic_DNA"/>
</dbReference>
<keyword evidence="2" id="KW-1185">Reference proteome</keyword>